<dbReference type="GO" id="GO:0004174">
    <property type="term" value="F:electron-transferring-flavoprotein dehydrogenase activity"/>
    <property type="evidence" value="ECO:0007669"/>
    <property type="project" value="TreeGrafter"/>
</dbReference>
<dbReference type="GO" id="GO:0005737">
    <property type="term" value="C:cytoplasm"/>
    <property type="evidence" value="ECO:0007669"/>
    <property type="project" value="TreeGrafter"/>
</dbReference>
<keyword evidence="2" id="KW-0285">Flavoprotein</keyword>
<evidence type="ECO:0000256" key="2">
    <source>
        <dbReference type="ARBA" id="ARBA00022630"/>
    </source>
</evidence>
<reference evidence="6" key="1">
    <citation type="journal article" date="2023" name="Mol. Phylogenet. Evol.">
        <title>Genome-scale phylogeny and comparative genomics of the fungal order Sordariales.</title>
        <authorList>
            <person name="Hensen N."/>
            <person name="Bonometti L."/>
            <person name="Westerberg I."/>
            <person name="Brannstrom I.O."/>
            <person name="Guillou S."/>
            <person name="Cros-Aarteil S."/>
            <person name="Calhoun S."/>
            <person name="Haridas S."/>
            <person name="Kuo A."/>
            <person name="Mondo S."/>
            <person name="Pangilinan J."/>
            <person name="Riley R."/>
            <person name="LaButti K."/>
            <person name="Andreopoulos B."/>
            <person name="Lipzen A."/>
            <person name="Chen C."/>
            <person name="Yan M."/>
            <person name="Daum C."/>
            <person name="Ng V."/>
            <person name="Clum A."/>
            <person name="Steindorff A."/>
            <person name="Ohm R.A."/>
            <person name="Martin F."/>
            <person name="Silar P."/>
            <person name="Natvig D.O."/>
            <person name="Lalanne C."/>
            <person name="Gautier V."/>
            <person name="Ament-Velasquez S.L."/>
            <person name="Kruys A."/>
            <person name="Hutchinson M.I."/>
            <person name="Powell A.J."/>
            <person name="Barry K."/>
            <person name="Miller A.N."/>
            <person name="Grigoriev I.V."/>
            <person name="Debuchy R."/>
            <person name="Gladieux P."/>
            <person name="Hiltunen Thoren M."/>
            <person name="Johannesson H."/>
        </authorList>
    </citation>
    <scope>NUCLEOTIDE SEQUENCE</scope>
    <source>
        <strain evidence="6">SMH4131-1</strain>
    </source>
</reference>
<dbReference type="InterPro" id="IPR023753">
    <property type="entry name" value="FAD/NAD-binding_dom"/>
</dbReference>
<sequence>MAKTVVILGGSYAGLHVAHALLKKPANDVKVILVSKNSHFYWNIASVRAIVPGIVKDDEIFKPLASALSRYPSTSYELIIGTAESTDFDAKTVQVATTDGPKTLSYDHLVLATGSNCPTTDVPWKASGTYEDALAKLHETAEKVKSAERIVVAGAGATGIEVAGELGFQYGKTKEIVLLCGGPKLLGGDIVGPAAANELKKLKVDIQYDSQVQSVATRDGKTEISLANGKVVLADLYLPTMGLVPNSEYINAKYLVEGKKTVEVDESLRVKGATNVWAAGDIVSKPRAGFMITQKQASAVAKNIELALKGQQPVVAKGLPVDILACSTGRSRGAGRAGSFKLPSFFVWMAKGRTLALQMVPSYIDGSVA</sequence>
<dbReference type="PRINTS" id="PR00411">
    <property type="entry name" value="PNDRDTASEI"/>
</dbReference>
<dbReference type="Proteomes" id="UP001286456">
    <property type="component" value="Unassembled WGS sequence"/>
</dbReference>
<evidence type="ECO:0000259" key="5">
    <source>
        <dbReference type="Pfam" id="PF07992"/>
    </source>
</evidence>
<dbReference type="PANTHER" id="PTHR43735:SF3">
    <property type="entry name" value="FERROPTOSIS SUPPRESSOR PROTEIN 1"/>
    <property type="match status" value="1"/>
</dbReference>
<dbReference type="Pfam" id="PF07992">
    <property type="entry name" value="Pyr_redox_2"/>
    <property type="match status" value="1"/>
</dbReference>
<dbReference type="AlphaFoldDB" id="A0AAE0IH97"/>
<keyword evidence="7" id="KW-1185">Reference proteome</keyword>
<organism evidence="6 7">
    <name type="scientific">Cercophora scortea</name>
    <dbReference type="NCBI Taxonomy" id="314031"/>
    <lineage>
        <taxon>Eukaryota</taxon>
        <taxon>Fungi</taxon>
        <taxon>Dikarya</taxon>
        <taxon>Ascomycota</taxon>
        <taxon>Pezizomycotina</taxon>
        <taxon>Sordariomycetes</taxon>
        <taxon>Sordariomycetidae</taxon>
        <taxon>Sordariales</taxon>
        <taxon>Lasiosphaeriaceae</taxon>
        <taxon>Cercophora</taxon>
    </lineage>
</organism>
<proteinExistence type="inferred from homology"/>
<gene>
    <name evidence="6" type="ORF">B0T19DRAFT_236768</name>
</gene>
<dbReference type="InterPro" id="IPR036188">
    <property type="entry name" value="FAD/NAD-bd_sf"/>
</dbReference>
<dbReference type="EMBL" id="JAUEPO010000004">
    <property type="protein sequence ID" value="KAK3324702.1"/>
    <property type="molecule type" value="Genomic_DNA"/>
</dbReference>
<reference evidence="6" key="2">
    <citation type="submission" date="2023-06" db="EMBL/GenBank/DDBJ databases">
        <authorList>
            <consortium name="Lawrence Berkeley National Laboratory"/>
            <person name="Haridas S."/>
            <person name="Hensen N."/>
            <person name="Bonometti L."/>
            <person name="Westerberg I."/>
            <person name="Brannstrom I.O."/>
            <person name="Guillou S."/>
            <person name="Cros-Aarteil S."/>
            <person name="Calhoun S."/>
            <person name="Kuo A."/>
            <person name="Mondo S."/>
            <person name="Pangilinan J."/>
            <person name="Riley R."/>
            <person name="Labutti K."/>
            <person name="Andreopoulos B."/>
            <person name="Lipzen A."/>
            <person name="Chen C."/>
            <person name="Yanf M."/>
            <person name="Daum C."/>
            <person name="Ng V."/>
            <person name="Clum A."/>
            <person name="Steindorff A."/>
            <person name="Ohm R."/>
            <person name="Martin F."/>
            <person name="Silar P."/>
            <person name="Natvig D."/>
            <person name="Lalanne C."/>
            <person name="Gautier V."/>
            <person name="Ament-Velasquez S.L."/>
            <person name="Kruys A."/>
            <person name="Hutchinson M.I."/>
            <person name="Powell A.J."/>
            <person name="Barry K."/>
            <person name="Miller A.N."/>
            <person name="Grigoriev I.V."/>
            <person name="Debuchy R."/>
            <person name="Gladieux P."/>
            <person name="Thoren M.H."/>
            <person name="Johannesson H."/>
        </authorList>
    </citation>
    <scope>NUCLEOTIDE SEQUENCE</scope>
    <source>
        <strain evidence="6">SMH4131-1</strain>
    </source>
</reference>
<keyword evidence="4" id="KW-0560">Oxidoreductase</keyword>
<evidence type="ECO:0000313" key="6">
    <source>
        <dbReference type="EMBL" id="KAK3324702.1"/>
    </source>
</evidence>
<protein>
    <recommendedName>
        <fullName evidence="5">FAD/NAD(P)-binding domain-containing protein</fullName>
    </recommendedName>
</protein>
<name>A0AAE0IH97_9PEZI</name>
<accession>A0AAE0IH97</accession>
<dbReference type="PRINTS" id="PR00368">
    <property type="entry name" value="FADPNR"/>
</dbReference>
<dbReference type="PANTHER" id="PTHR43735">
    <property type="entry name" value="APOPTOSIS-INDUCING FACTOR 1"/>
    <property type="match status" value="1"/>
</dbReference>
<dbReference type="Gene3D" id="3.50.50.100">
    <property type="match status" value="1"/>
</dbReference>
<evidence type="ECO:0000256" key="1">
    <source>
        <dbReference type="ARBA" id="ARBA00006442"/>
    </source>
</evidence>
<dbReference type="SUPFAM" id="SSF51905">
    <property type="entry name" value="FAD/NAD(P)-binding domain"/>
    <property type="match status" value="1"/>
</dbReference>
<evidence type="ECO:0000256" key="3">
    <source>
        <dbReference type="ARBA" id="ARBA00022827"/>
    </source>
</evidence>
<dbReference type="GO" id="GO:0050660">
    <property type="term" value="F:flavin adenine dinucleotide binding"/>
    <property type="evidence" value="ECO:0007669"/>
    <property type="project" value="TreeGrafter"/>
</dbReference>
<comment type="caution">
    <text evidence="6">The sequence shown here is derived from an EMBL/GenBank/DDBJ whole genome shotgun (WGS) entry which is preliminary data.</text>
</comment>
<keyword evidence="3" id="KW-0274">FAD</keyword>
<evidence type="ECO:0000313" key="7">
    <source>
        <dbReference type="Proteomes" id="UP001286456"/>
    </source>
</evidence>
<evidence type="ECO:0000256" key="4">
    <source>
        <dbReference type="ARBA" id="ARBA00023002"/>
    </source>
</evidence>
<comment type="similarity">
    <text evidence="1">Belongs to the FAD-dependent oxidoreductase family.</text>
</comment>
<feature type="domain" description="FAD/NAD(P)-binding" evidence="5">
    <location>
        <begin position="4"/>
        <end position="287"/>
    </location>
</feature>